<feature type="non-terminal residue" evidence="2">
    <location>
        <position position="1"/>
    </location>
</feature>
<evidence type="ECO:0000256" key="1">
    <source>
        <dbReference type="SAM" id="MobiDB-lite"/>
    </source>
</evidence>
<name>A0A9N9K4Q8_9GLOM</name>
<comment type="caution">
    <text evidence="2">The sequence shown here is derived from an EMBL/GenBank/DDBJ whole genome shotgun (WGS) entry which is preliminary data.</text>
</comment>
<feature type="non-terminal residue" evidence="2">
    <location>
        <position position="75"/>
    </location>
</feature>
<dbReference type="EMBL" id="CAJVPZ010085949">
    <property type="protein sequence ID" value="CAG8811787.1"/>
    <property type="molecule type" value="Genomic_DNA"/>
</dbReference>
<reference evidence="2" key="1">
    <citation type="submission" date="2021-06" db="EMBL/GenBank/DDBJ databases">
        <authorList>
            <person name="Kallberg Y."/>
            <person name="Tangrot J."/>
            <person name="Rosling A."/>
        </authorList>
    </citation>
    <scope>NUCLEOTIDE SEQUENCE</scope>
    <source>
        <strain evidence="2">IN212</strain>
    </source>
</reference>
<proteinExistence type="predicted"/>
<evidence type="ECO:0000313" key="3">
    <source>
        <dbReference type="Proteomes" id="UP000789396"/>
    </source>
</evidence>
<organism evidence="2 3">
    <name type="scientific">Racocetra fulgida</name>
    <dbReference type="NCBI Taxonomy" id="60492"/>
    <lineage>
        <taxon>Eukaryota</taxon>
        <taxon>Fungi</taxon>
        <taxon>Fungi incertae sedis</taxon>
        <taxon>Mucoromycota</taxon>
        <taxon>Glomeromycotina</taxon>
        <taxon>Glomeromycetes</taxon>
        <taxon>Diversisporales</taxon>
        <taxon>Gigasporaceae</taxon>
        <taxon>Racocetra</taxon>
    </lineage>
</organism>
<evidence type="ECO:0000313" key="2">
    <source>
        <dbReference type="EMBL" id="CAG8811787.1"/>
    </source>
</evidence>
<gene>
    <name evidence="2" type="ORF">RFULGI_LOCUS18831</name>
</gene>
<feature type="compositionally biased region" description="Acidic residues" evidence="1">
    <location>
        <begin position="48"/>
        <end position="62"/>
    </location>
</feature>
<dbReference type="Proteomes" id="UP000789396">
    <property type="component" value="Unassembled WGS sequence"/>
</dbReference>
<sequence length="75" mass="8575">ELEMPYNCTKLSAEEYVNMDKKVQTMDTPTEESIVKEVLKEQGLIDNNDSDSEDEAEEEVIDDLVTYNEGKEALE</sequence>
<feature type="region of interest" description="Disordered" evidence="1">
    <location>
        <begin position="40"/>
        <end position="75"/>
    </location>
</feature>
<keyword evidence="3" id="KW-1185">Reference proteome</keyword>
<accession>A0A9N9K4Q8</accession>
<protein>
    <submittedName>
        <fullName evidence="2">15167_t:CDS:1</fullName>
    </submittedName>
</protein>
<dbReference type="AlphaFoldDB" id="A0A9N9K4Q8"/>
<dbReference type="OrthoDB" id="2478296at2759"/>